<dbReference type="PROSITE" id="PS51257">
    <property type="entry name" value="PROKAR_LIPOPROTEIN"/>
    <property type="match status" value="1"/>
</dbReference>
<feature type="compositionally biased region" description="Low complexity" evidence="1">
    <location>
        <begin position="8"/>
        <end position="19"/>
    </location>
</feature>
<feature type="region of interest" description="Disordered" evidence="1">
    <location>
        <begin position="1"/>
        <end position="20"/>
    </location>
</feature>
<dbReference type="Proteomes" id="UP001164746">
    <property type="component" value="Chromosome 14"/>
</dbReference>
<organism evidence="2 3">
    <name type="scientific">Mya arenaria</name>
    <name type="common">Soft-shell clam</name>
    <dbReference type="NCBI Taxonomy" id="6604"/>
    <lineage>
        <taxon>Eukaryota</taxon>
        <taxon>Metazoa</taxon>
        <taxon>Spiralia</taxon>
        <taxon>Lophotrochozoa</taxon>
        <taxon>Mollusca</taxon>
        <taxon>Bivalvia</taxon>
        <taxon>Autobranchia</taxon>
        <taxon>Heteroconchia</taxon>
        <taxon>Euheterodonta</taxon>
        <taxon>Imparidentia</taxon>
        <taxon>Neoheterodontei</taxon>
        <taxon>Myida</taxon>
        <taxon>Myoidea</taxon>
        <taxon>Myidae</taxon>
        <taxon>Mya</taxon>
    </lineage>
</organism>
<accession>A0ABY7FVS8</accession>
<reference evidence="2" key="1">
    <citation type="submission" date="2022-11" db="EMBL/GenBank/DDBJ databases">
        <title>Centuries of genome instability and evolution in soft-shell clam transmissible cancer (bioRxiv).</title>
        <authorList>
            <person name="Hart S.F.M."/>
            <person name="Yonemitsu M.A."/>
            <person name="Giersch R.M."/>
            <person name="Beal B.F."/>
            <person name="Arriagada G."/>
            <person name="Davis B.W."/>
            <person name="Ostrander E.A."/>
            <person name="Goff S.P."/>
            <person name="Metzger M.J."/>
        </authorList>
    </citation>
    <scope>NUCLEOTIDE SEQUENCE</scope>
    <source>
        <strain evidence="2">MELC-2E11</strain>
        <tissue evidence="2">Siphon/mantle</tissue>
    </source>
</reference>
<proteinExistence type="predicted"/>
<keyword evidence="3" id="KW-1185">Reference proteome</keyword>
<evidence type="ECO:0000256" key="1">
    <source>
        <dbReference type="SAM" id="MobiDB-lite"/>
    </source>
</evidence>
<name>A0ABY7FVS8_MYAAR</name>
<sequence>MPCRLYHSPTLTTPPSSSSAGCTETIVAQPTYITSLGIPSPCTAHSLQTGRILFSVANSNKQYIQCDAAGNAHVG</sequence>
<protein>
    <submittedName>
        <fullName evidence="2">Uncharacterized protein</fullName>
    </submittedName>
</protein>
<evidence type="ECO:0000313" key="2">
    <source>
        <dbReference type="EMBL" id="WAR24946.1"/>
    </source>
</evidence>
<gene>
    <name evidence="2" type="ORF">MAR_010650</name>
</gene>
<evidence type="ECO:0000313" key="3">
    <source>
        <dbReference type="Proteomes" id="UP001164746"/>
    </source>
</evidence>
<dbReference type="EMBL" id="CP111025">
    <property type="protein sequence ID" value="WAR24946.1"/>
    <property type="molecule type" value="Genomic_DNA"/>
</dbReference>